<comment type="caution">
    <text evidence="2">The sequence shown here is derived from an EMBL/GenBank/DDBJ whole genome shotgun (WGS) entry which is preliminary data.</text>
</comment>
<dbReference type="CDD" id="cd07344">
    <property type="entry name" value="M48_yhfN_like"/>
    <property type="match status" value="1"/>
</dbReference>
<sequence length="253" mass="30141">MKIQHQPIEITHNKNTYQFRYGDELIVFERINRNSATRRILIKVHADCRVIVQAANDASDDDVLQAVKKRSRWIYKKLNAFKEQLRHVIPRQYVSGESHFYLGRRYMLKVMVDPNSKPQVKLLRGRFEVTLRKSDPIKVKELLNSWYRVRAKAVFQRQLMAIMDKTLWVKEVPPIRVFAMETQWGSCSPNGRLTLNPKLVKANRECIDYVILHELCHLVEHNHSERFYKLINQVMPDWQKVKLHLDQKYSIFS</sequence>
<protein>
    <recommendedName>
        <fullName evidence="1">YgjP-like metallopeptidase domain-containing protein</fullName>
    </recommendedName>
</protein>
<dbReference type="InterPro" id="IPR053136">
    <property type="entry name" value="UTP_pyrophosphatase-like"/>
</dbReference>
<dbReference type="InterPro" id="IPR002725">
    <property type="entry name" value="YgjP-like_metallopeptidase"/>
</dbReference>
<gene>
    <name evidence="2" type="ORF">LCGC14_0896690</name>
</gene>
<evidence type="ECO:0000313" key="2">
    <source>
        <dbReference type="EMBL" id="KKN24252.1"/>
    </source>
</evidence>
<evidence type="ECO:0000259" key="1">
    <source>
        <dbReference type="Pfam" id="PF01863"/>
    </source>
</evidence>
<accession>A0A0F9PID8</accession>
<dbReference type="AlphaFoldDB" id="A0A0F9PID8"/>
<reference evidence="2" key="1">
    <citation type="journal article" date="2015" name="Nature">
        <title>Complex archaea that bridge the gap between prokaryotes and eukaryotes.</title>
        <authorList>
            <person name="Spang A."/>
            <person name="Saw J.H."/>
            <person name="Jorgensen S.L."/>
            <person name="Zaremba-Niedzwiedzka K."/>
            <person name="Martijn J."/>
            <person name="Lind A.E."/>
            <person name="van Eijk R."/>
            <person name="Schleper C."/>
            <person name="Guy L."/>
            <person name="Ettema T.J."/>
        </authorList>
    </citation>
    <scope>NUCLEOTIDE SEQUENCE</scope>
</reference>
<dbReference type="PANTHER" id="PTHR30399">
    <property type="entry name" value="UNCHARACTERIZED PROTEIN YGJP"/>
    <property type="match status" value="1"/>
</dbReference>
<dbReference type="Pfam" id="PF01863">
    <property type="entry name" value="YgjP-like"/>
    <property type="match status" value="1"/>
</dbReference>
<name>A0A0F9PID8_9ZZZZ</name>
<organism evidence="2">
    <name type="scientific">marine sediment metagenome</name>
    <dbReference type="NCBI Taxonomy" id="412755"/>
    <lineage>
        <taxon>unclassified sequences</taxon>
        <taxon>metagenomes</taxon>
        <taxon>ecological metagenomes</taxon>
    </lineage>
</organism>
<dbReference type="PANTHER" id="PTHR30399:SF1">
    <property type="entry name" value="UTP PYROPHOSPHATASE"/>
    <property type="match status" value="1"/>
</dbReference>
<dbReference type="Gene3D" id="3.30.2010.10">
    <property type="entry name" value="Metalloproteases ('zincins'), catalytic domain"/>
    <property type="match status" value="1"/>
</dbReference>
<proteinExistence type="predicted"/>
<feature type="domain" description="YgjP-like metallopeptidase" evidence="1">
    <location>
        <begin position="38"/>
        <end position="247"/>
    </location>
</feature>
<dbReference type="EMBL" id="LAZR01002897">
    <property type="protein sequence ID" value="KKN24252.1"/>
    <property type="molecule type" value="Genomic_DNA"/>
</dbReference>